<reference evidence="2 3" key="1">
    <citation type="submission" date="2019-03" db="EMBL/GenBank/DDBJ databases">
        <title>First draft genome of Liparis tanakae, snailfish: a comprehensive survey of snailfish specific genes.</title>
        <authorList>
            <person name="Kim W."/>
            <person name="Song I."/>
            <person name="Jeong J.-H."/>
            <person name="Kim D."/>
            <person name="Kim S."/>
            <person name="Ryu S."/>
            <person name="Song J.Y."/>
            <person name="Lee S.K."/>
        </authorList>
    </citation>
    <scope>NUCLEOTIDE SEQUENCE [LARGE SCALE GENOMIC DNA]</scope>
    <source>
        <tissue evidence="2">Muscle</tissue>
    </source>
</reference>
<dbReference type="EMBL" id="SRLO01000013">
    <property type="protein sequence ID" value="TNN86824.1"/>
    <property type="molecule type" value="Genomic_DNA"/>
</dbReference>
<accession>A0A4Z2JAJ0</accession>
<protein>
    <submittedName>
        <fullName evidence="2">Uncharacterized protein</fullName>
    </submittedName>
</protein>
<name>A0A4Z2JAJ0_9TELE</name>
<evidence type="ECO:0000313" key="2">
    <source>
        <dbReference type="EMBL" id="TNN86824.1"/>
    </source>
</evidence>
<feature type="compositionally biased region" description="Basic residues" evidence="1">
    <location>
        <begin position="1"/>
        <end position="12"/>
    </location>
</feature>
<evidence type="ECO:0000256" key="1">
    <source>
        <dbReference type="SAM" id="MobiDB-lite"/>
    </source>
</evidence>
<dbReference type="AlphaFoldDB" id="A0A4Z2JAJ0"/>
<evidence type="ECO:0000313" key="3">
    <source>
        <dbReference type="Proteomes" id="UP000314294"/>
    </source>
</evidence>
<keyword evidence="3" id="KW-1185">Reference proteome</keyword>
<sequence>MPTQQTRRRIRRGHPDQSPCRSPDPSANRFPVPEKRDRVPRTLPARLRRPRRGFGKPLFITLTVKAKYEHTYEYMNTRTSGYCYSAAHALPSPQTLLLGACSSAEHGLSDSVSAAGQRGVGAQVLPSGSLTEEG</sequence>
<feature type="region of interest" description="Disordered" evidence="1">
    <location>
        <begin position="1"/>
        <end position="50"/>
    </location>
</feature>
<dbReference type="Proteomes" id="UP000314294">
    <property type="component" value="Unassembled WGS sequence"/>
</dbReference>
<organism evidence="2 3">
    <name type="scientific">Liparis tanakae</name>
    <name type="common">Tanaka's snailfish</name>
    <dbReference type="NCBI Taxonomy" id="230148"/>
    <lineage>
        <taxon>Eukaryota</taxon>
        <taxon>Metazoa</taxon>
        <taxon>Chordata</taxon>
        <taxon>Craniata</taxon>
        <taxon>Vertebrata</taxon>
        <taxon>Euteleostomi</taxon>
        <taxon>Actinopterygii</taxon>
        <taxon>Neopterygii</taxon>
        <taxon>Teleostei</taxon>
        <taxon>Neoteleostei</taxon>
        <taxon>Acanthomorphata</taxon>
        <taxon>Eupercaria</taxon>
        <taxon>Perciformes</taxon>
        <taxon>Cottioidei</taxon>
        <taxon>Cottales</taxon>
        <taxon>Liparidae</taxon>
        <taxon>Liparis</taxon>
    </lineage>
</organism>
<comment type="caution">
    <text evidence="2">The sequence shown here is derived from an EMBL/GenBank/DDBJ whole genome shotgun (WGS) entry which is preliminary data.</text>
</comment>
<proteinExistence type="predicted"/>
<gene>
    <name evidence="2" type="ORF">EYF80_003007</name>
</gene>